<evidence type="ECO:0000313" key="10">
    <source>
        <dbReference type="Proteomes" id="UP001172737"/>
    </source>
</evidence>
<comment type="subcellular location">
    <subcellularLocation>
        <location evidence="1">Cell membrane</location>
        <topology evidence="1">Multi-pass membrane protein</topology>
    </subcellularLocation>
</comment>
<evidence type="ECO:0000256" key="5">
    <source>
        <dbReference type="ARBA" id="ARBA00022692"/>
    </source>
</evidence>
<name>A0AAW7M310_9MICO</name>
<evidence type="ECO:0000256" key="4">
    <source>
        <dbReference type="ARBA" id="ARBA00022475"/>
    </source>
</evidence>
<feature type="transmembrane region" description="Helical" evidence="8">
    <location>
        <begin position="236"/>
        <end position="257"/>
    </location>
</feature>
<keyword evidence="7 8" id="KW-0472">Membrane</keyword>
<dbReference type="PANTHER" id="PTHR21716">
    <property type="entry name" value="TRANSMEMBRANE PROTEIN"/>
    <property type="match status" value="1"/>
</dbReference>
<dbReference type="Proteomes" id="UP001172737">
    <property type="component" value="Unassembled WGS sequence"/>
</dbReference>
<evidence type="ECO:0000256" key="2">
    <source>
        <dbReference type="ARBA" id="ARBA00009773"/>
    </source>
</evidence>
<keyword evidence="6 8" id="KW-1133">Transmembrane helix</keyword>
<feature type="transmembrane region" description="Helical" evidence="8">
    <location>
        <begin position="99"/>
        <end position="121"/>
    </location>
</feature>
<organism evidence="9 10">
    <name type="scientific">Demequina lignilytica</name>
    <dbReference type="NCBI Taxonomy" id="3051663"/>
    <lineage>
        <taxon>Bacteria</taxon>
        <taxon>Bacillati</taxon>
        <taxon>Actinomycetota</taxon>
        <taxon>Actinomycetes</taxon>
        <taxon>Micrococcales</taxon>
        <taxon>Demequinaceae</taxon>
        <taxon>Demequina</taxon>
    </lineage>
</organism>
<evidence type="ECO:0000256" key="6">
    <source>
        <dbReference type="ARBA" id="ARBA00022989"/>
    </source>
</evidence>
<accession>A0AAW7M310</accession>
<evidence type="ECO:0000256" key="3">
    <source>
        <dbReference type="ARBA" id="ARBA00022448"/>
    </source>
</evidence>
<evidence type="ECO:0000256" key="7">
    <source>
        <dbReference type="ARBA" id="ARBA00023136"/>
    </source>
</evidence>
<dbReference type="InterPro" id="IPR002549">
    <property type="entry name" value="AI-2E-like"/>
</dbReference>
<evidence type="ECO:0000256" key="1">
    <source>
        <dbReference type="ARBA" id="ARBA00004651"/>
    </source>
</evidence>
<feature type="transmembrane region" description="Helical" evidence="8">
    <location>
        <begin position="336"/>
        <end position="367"/>
    </location>
</feature>
<dbReference type="GO" id="GO:0055085">
    <property type="term" value="P:transmembrane transport"/>
    <property type="evidence" value="ECO:0007669"/>
    <property type="project" value="TreeGrafter"/>
</dbReference>
<dbReference type="PANTHER" id="PTHR21716:SF53">
    <property type="entry name" value="PERMEASE PERM-RELATED"/>
    <property type="match status" value="1"/>
</dbReference>
<sequence length="396" mass="41478">MSTPPPPANPPSDVLAAARTDAARPTGPERPAWVDRFVWSVLAKALAAAAFAALAVYSFSALGHLLGVLAIALFFALAMIPGVEALVRRFHMRRGAAVGIIYLAALVAVVLMIAVLIPGIVRFANAVAAQASGWFDHLDSWVNSTFGTSAFDTGGAADGTSAVARVLGEWGDDVLGFVTSGVGMAFDLLTIAAFAFYFAAGFPGLMRAVMRRMPPERQRVFKWIALTSIEQTGGYFYSRLLIMAVNGGLAFVVMAAVGLDLVYAAPLALFMGFVSTFIPFIGTYLGAIVPILVVLAVEGLAQAIILLVWVLVYQQIENYVLSPRLSSKTMELNGAVAFGGALAGGALAGPMGAFMALPVAALITAIVKNTGHTYALIDEETAEDAEPAEAGETTEE</sequence>
<feature type="transmembrane region" description="Helical" evidence="8">
    <location>
        <begin position="292"/>
        <end position="316"/>
    </location>
</feature>
<dbReference type="AlphaFoldDB" id="A0AAW7M310"/>
<feature type="transmembrane region" description="Helical" evidence="8">
    <location>
        <begin position="263"/>
        <end position="285"/>
    </location>
</feature>
<keyword evidence="10" id="KW-1185">Reference proteome</keyword>
<keyword evidence="3" id="KW-0813">Transport</keyword>
<dbReference type="EMBL" id="JAUHPX010000004">
    <property type="protein sequence ID" value="MDN4488084.1"/>
    <property type="molecule type" value="Genomic_DNA"/>
</dbReference>
<evidence type="ECO:0000313" key="9">
    <source>
        <dbReference type="EMBL" id="MDN4488084.1"/>
    </source>
</evidence>
<keyword evidence="4" id="KW-1003">Cell membrane</keyword>
<protein>
    <submittedName>
        <fullName evidence="9">AI-2E family transporter</fullName>
    </submittedName>
</protein>
<proteinExistence type="inferred from homology"/>
<feature type="transmembrane region" description="Helical" evidence="8">
    <location>
        <begin position="37"/>
        <end position="59"/>
    </location>
</feature>
<evidence type="ECO:0000256" key="8">
    <source>
        <dbReference type="SAM" id="Phobius"/>
    </source>
</evidence>
<comment type="similarity">
    <text evidence="2">Belongs to the autoinducer-2 exporter (AI-2E) (TC 2.A.86) family.</text>
</comment>
<keyword evidence="5 8" id="KW-0812">Transmembrane</keyword>
<gene>
    <name evidence="9" type="ORF">QQX10_07875</name>
</gene>
<feature type="transmembrane region" description="Helical" evidence="8">
    <location>
        <begin position="188"/>
        <end position="209"/>
    </location>
</feature>
<dbReference type="Pfam" id="PF01594">
    <property type="entry name" value="AI-2E_transport"/>
    <property type="match status" value="1"/>
</dbReference>
<reference evidence="9" key="1">
    <citation type="submission" date="2023-06" db="EMBL/GenBank/DDBJ databases">
        <title>Sysu t00039.</title>
        <authorList>
            <person name="Gao L."/>
            <person name="Fang B.-Z."/>
            <person name="Li W.-J."/>
        </authorList>
    </citation>
    <scope>NUCLEOTIDE SEQUENCE</scope>
    <source>
        <strain evidence="9">SYSU T00039</strain>
    </source>
</reference>
<comment type="caution">
    <text evidence="9">The sequence shown here is derived from an EMBL/GenBank/DDBJ whole genome shotgun (WGS) entry which is preliminary data.</text>
</comment>
<dbReference type="GO" id="GO:0005886">
    <property type="term" value="C:plasma membrane"/>
    <property type="evidence" value="ECO:0007669"/>
    <property type="project" value="UniProtKB-SubCell"/>
</dbReference>
<dbReference type="RefSeq" id="WP_301118799.1">
    <property type="nucleotide sequence ID" value="NZ_JAUHPX010000004.1"/>
</dbReference>
<feature type="transmembrane region" description="Helical" evidence="8">
    <location>
        <begin position="65"/>
        <end position="87"/>
    </location>
</feature>